<dbReference type="PANTHER" id="PTHR30040">
    <property type="entry name" value="THIAMINE BIOSYNTHESIS LIPOPROTEIN APBE"/>
    <property type="match status" value="1"/>
</dbReference>
<keyword evidence="8" id="KW-0460">Magnesium</keyword>
<dbReference type="GO" id="GO:0016740">
    <property type="term" value="F:transferase activity"/>
    <property type="evidence" value="ECO:0007669"/>
    <property type="project" value="UniProtKB-KW"/>
</dbReference>
<evidence type="ECO:0000256" key="9">
    <source>
        <dbReference type="ARBA" id="ARBA00031306"/>
    </source>
</evidence>
<dbReference type="Gene3D" id="3.10.520.10">
    <property type="entry name" value="ApbE-like domains"/>
    <property type="match status" value="1"/>
</dbReference>
<keyword evidence="7" id="KW-0274">FAD</keyword>
<dbReference type="SUPFAM" id="SSF143631">
    <property type="entry name" value="ApbE-like"/>
    <property type="match status" value="1"/>
</dbReference>
<reference evidence="11" key="1">
    <citation type="journal article" date="2014" name="Front. Microbiol.">
        <title>High frequency of phylogenetically diverse reductive dehalogenase-homologous genes in deep subseafloor sedimentary metagenomes.</title>
        <authorList>
            <person name="Kawai M."/>
            <person name="Futagami T."/>
            <person name="Toyoda A."/>
            <person name="Takaki Y."/>
            <person name="Nishi S."/>
            <person name="Hori S."/>
            <person name="Arai W."/>
            <person name="Tsubouchi T."/>
            <person name="Morono Y."/>
            <person name="Uchiyama I."/>
            <person name="Ito T."/>
            <person name="Fujiyama A."/>
            <person name="Inagaki F."/>
            <person name="Takami H."/>
        </authorList>
    </citation>
    <scope>NUCLEOTIDE SEQUENCE</scope>
    <source>
        <strain evidence="11">Expedition CK06-06</strain>
    </source>
</reference>
<organism evidence="11">
    <name type="scientific">marine sediment metagenome</name>
    <dbReference type="NCBI Taxonomy" id="412755"/>
    <lineage>
        <taxon>unclassified sequences</taxon>
        <taxon>metagenomes</taxon>
        <taxon>ecological metagenomes</taxon>
    </lineage>
</organism>
<proteinExistence type="predicted"/>
<comment type="catalytic activity">
    <reaction evidence="10">
        <text>L-threonyl-[protein] + FAD = FMN-L-threonyl-[protein] + AMP + H(+)</text>
        <dbReference type="Rhea" id="RHEA:36847"/>
        <dbReference type="Rhea" id="RHEA-COMP:11060"/>
        <dbReference type="Rhea" id="RHEA-COMP:11061"/>
        <dbReference type="ChEBI" id="CHEBI:15378"/>
        <dbReference type="ChEBI" id="CHEBI:30013"/>
        <dbReference type="ChEBI" id="CHEBI:57692"/>
        <dbReference type="ChEBI" id="CHEBI:74257"/>
        <dbReference type="ChEBI" id="CHEBI:456215"/>
        <dbReference type="EC" id="2.7.1.180"/>
    </reaction>
</comment>
<protein>
    <recommendedName>
        <fullName evidence="3">FAD:protein FMN transferase</fullName>
        <ecNumber evidence="2">2.7.1.180</ecNumber>
    </recommendedName>
    <alternativeName>
        <fullName evidence="9">Flavin transferase</fullName>
    </alternativeName>
</protein>
<evidence type="ECO:0000256" key="6">
    <source>
        <dbReference type="ARBA" id="ARBA00022723"/>
    </source>
</evidence>
<evidence type="ECO:0000256" key="8">
    <source>
        <dbReference type="ARBA" id="ARBA00022842"/>
    </source>
</evidence>
<evidence type="ECO:0000256" key="10">
    <source>
        <dbReference type="ARBA" id="ARBA00048540"/>
    </source>
</evidence>
<evidence type="ECO:0000256" key="5">
    <source>
        <dbReference type="ARBA" id="ARBA00022679"/>
    </source>
</evidence>
<evidence type="ECO:0000256" key="3">
    <source>
        <dbReference type="ARBA" id="ARBA00016337"/>
    </source>
</evidence>
<feature type="non-terminal residue" evidence="11">
    <location>
        <position position="271"/>
    </location>
</feature>
<evidence type="ECO:0000256" key="7">
    <source>
        <dbReference type="ARBA" id="ARBA00022827"/>
    </source>
</evidence>
<sequence length="271" mass="29616">MLAALAAAFLFQRREGSPESGYVAVREVAGKPGRYETMLSVVGTDARLEAVARNKSHARRMFQQAVEQMRMVELRMSTYREESEVSRLNATGSQHPVELSEHTLRVLREAVEMSKLTGGAFDVTYAPLRTLWRRAQQEDRLPGADAIEEVLAAVGHTKLVFEESRVGFAVPGMEVDLGGLAKGYAVDLATEALQAAGAEAGFVDVGGDLRFFGLPAPGQRWRVAVRSPPGVQEPFALSVPACAVTTSGDYARWFQVGDRRLSHIVDPRTGW</sequence>
<dbReference type="Pfam" id="PF02424">
    <property type="entry name" value="ApbE"/>
    <property type="match status" value="1"/>
</dbReference>
<dbReference type="InterPro" id="IPR024932">
    <property type="entry name" value="ApbE"/>
</dbReference>
<dbReference type="InterPro" id="IPR003374">
    <property type="entry name" value="ApbE-like_sf"/>
</dbReference>
<dbReference type="GO" id="GO:0046872">
    <property type="term" value="F:metal ion binding"/>
    <property type="evidence" value="ECO:0007669"/>
    <property type="project" value="UniProtKB-KW"/>
</dbReference>
<evidence type="ECO:0000256" key="2">
    <source>
        <dbReference type="ARBA" id="ARBA00011955"/>
    </source>
</evidence>
<dbReference type="AlphaFoldDB" id="X1G443"/>
<keyword evidence="5" id="KW-0808">Transferase</keyword>
<evidence type="ECO:0000313" key="11">
    <source>
        <dbReference type="EMBL" id="GAH51982.1"/>
    </source>
</evidence>
<dbReference type="PANTHER" id="PTHR30040:SF2">
    <property type="entry name" value="FAD:PROTEIN FMN TRANSFERASE"/>
    <property type="match status" value="1"/>
</dbReference>
<keyword evidence="6" id="KW-0479">Metal-binding</keyword>
<comment type="cofactor">
    <cofactor evidence="1">
        <name>Mg(2+)</name>
        <dbReference type="ChEBI" id="CHEBI:18420"/>
    </cofactor>
</comment>
<dbReference type="EMBL" id="BARU01019378">
    <property type="protein sequence ID" value="GAH51982.1"/>
    <property type="molecule type" value="Genomic_DNA"/>
</dbReference>
<name>X1G443_9ZZZZ</name>
<comment type="caution">
    <text evidence="11">The sequence shown here is derived from an EMBL/GenBank/DDBJ whole genome shotgun (WGS) entry which is preliminary data.</text>
</comment>
<accession>X1G443</accession>
<evidence type="ECO:0000256" key="4">
    <source>
        <dbReference type="ARBA" id="ARBA00022630"/>
    </source>
</evidence>
<dbReference type="EC" id="2.7.1.180" evidence="2"/>
<gene>
    <name evidence="11" type="ORF">S03H2_31909</name>
</gene>
<keyword evidence="4" id="KW-0285">Flavoprotein</keyword>
<evidence type="ECO:0000256" key="1">
    <source>
        <dbReference type="ARBA" id="ARBA00001946"/>
    </source>
</evidence>